<dbReference type="InterPro" id="IPR050557">
    <property type="entry name" value="RTX_toxin/Mannuronan_C5-epim"/>
</dbReference>
<gene>
    <name evidence="7" type="ORF">ATO11_15850</name>
</gene>
<dbReference type="PANTHER" id="PTHR38340:SF1">
    <property type="entry name" value="S-LAYER PROTEIN"/>
    <property type="match status" value="1"/>
</dbReference>
<dbReference type="Pfam" id="PF08548">
    <property type="entry name" value="Peptidase_M10_C"/>
    <property type="match status" value="1"/>
</dbReference>
<dbReference type="GO" id="GO:0005509">
    <property type="term" value="F:calcium ion binding"/>
    <property type="evidence" value="ECO:0007669"/>
    <property type="project" value="InterPro"/>
</dbReference>
<dbReference type="Gene3D" id="2.150.10.10">
    <property type="entry name" value="Serralysin-like metalloprotease, C-terminal"/>
    <property type="match status" value="3"/>
</dbReference>
<dbReference type="SUPFAM" id="SSF51120">
    <property type="entry name" value="beta-Roll"/>
    <property type="match status" value="3"/>
</dbReference>
<dbReference type="STRING" id="1317121.ATO11_15850"/>
<dbReference type="PROSITE" id="PS00330">
    <property type="entry name" value="HEMOLYSIN_CALCIUM"/>
    <property type="match status" value="1"/>
</dbReference>
<evidence type="ECO:0000313" key="7">
    <source>
        <dbReference type="EMBL" id="KNG92920.1"/>
    </source>
</evidence>
<comment type="caution">
    <text evidence="7">The sequence shown here is derived from an EMBL/GenBank/DDBJ whole genome shotgun (WGS) entry which is preliminary data.</text>
</comment>
<reference evidence="7 8" key="1">
    <citation type="journal article" date="2015" name="Int. J. Syst. Evol. Microbiol.">
        <title>Aestuariivita atlantica sp. nov., isolated from deep sea sediment of the Atlantic Ocean.</title>
        <authorList>
            <person name="Li G."/>
            <person name="Lai Q."/>
            <person name="Du Y."/>
            <person name="Liu X."/>
            <person name="Sun F."/>
            <person name="Shao Z."/>
        </authorList>
    </citation>
    <scope>NUCLEOTIDE SEQUENCE [LARGE SCALE GENOMIC DNA]</scope>
    <source>
        <strain evidence="7 8">22II-S11-z3</strain>
    </source>
</reference>
<dbReference type="PATRIC" id="fig|1317121.7.peg.3895"/>
<sequence length="639" mass="65965">MPTFTGDEFNNYLEGTNGVDVIRGLEGNDELVGLDGNDRLFGGPGDDSIYDGNGDDEVDAGPGRDWSYYSAGNDTIDGGDDFDRIDYGLAPGGIVADLQAGTISDGGGGIDTVRNVERIIGSAFDDVLEGTDGRNSFSGEGGNDLIDGRGDFDFVWYGRSPGGIDVDLASGAVTGAEGNDTLMSIEGLGATNYDDTIRGSDADEYFTLDQDGDIYTPNYLVGGNDYLDGRGGIDMVDYNNATNPVTVDLGQQTATDGLGNTDTLISIEIVRGSTFGDMLTGSGGAEELRGGSGNDTLEALAGNDTLSDGPGDDVSNGGAGDDVFILGLEGGMDMLDGGDGIDTLILPLEGITGAVPSFVDLIAGEVGAIGFPNGRDTVMNIENVTIEGDVDVAFTGDGMNNLLTGSGGDDTLIGGDGDDTLLPGAGVDEVDGGAGIDMVSYVGATRSVRVDLQNPALNYNDAAGDTFTDVEVFRTGAGIDQLRGDASGNVFYTGEVSDRLYGRAGDDTLFGETGADAFYGGLGADVMTGGDDAGRRDRFIYFNAAETGVGAGNRDVITDFVPGEDRIELSRIDADLTQGFKQRFDFIGDAAFSGTGGELRFEQQGGITLVQADRDGDGVADMEIELTGTLTLTATDFLI</sequence>
<proteinExistence type="predicted"/>
<dbReference type="OrthoDB" id="7355596at2"/>
<evidence type="ECO:0000256" key="3">
    <source>
        <dbReference type="ARBA" id="ARBA00022525"/>
    </source>
</evidence>
<dbReference type="RefSeq" id="WP_050531878.1">
    <property type="nucleotide sequence ID" value="NZ_AQQZ01000007.1"/>
</dbReference>
<dbReference type="InterPro" id="IPR018511">
    <property type="entry name" value="Hemolysin-typ_Ca-bd_CS"/>
</dbReference>
<dbReference type="AlphaFoldDB" id="A0A0L1JME1"/>
<dbReference type="EMBL" id="AQQZ01000007">
    <property type="protein sequence ID" value="KNG92920.1"/>
    <property type="molecule type" value="Genomic_DNA"/>
</dbReference>
<feature type="domain" description="Peptidase M10 serralysin C-terminal" evidence="6">
    <location>
        <begin position="413"/>
        <end position="638"/>
    </location>
</feature>
<comment type="subcellular location">
    <subcellularLocation>
        <location evidence="2">Secreted</location>
    </subcellularLocation>
</comment>
<dbReference type="Proteomes" id="UP000036938">
    <property type="component" value="Unassembled WGS sequence"/>
</dbReference>
<dbReference type="GO" id="GO:0005615">
    <property type="term" value="C:extracellular space"/>
    <property type="evidence" value="ECO:0007669"/>
    <property type="project" value="InterPro"/>
</dbReference>
<dbReference type="Pfam" id="PF00353">
    <property type="entry name" value="HemolysinCabind"/>
    <property type="match status" value="5"/>
</dbReference>
<evidence type="ECO:0000313" key="8">
    <source>
        <dbReference type="Proteomes" id="UP000036938"/>
    </source>
</evidence>
<protein>
    <recommendedName>
        <fullName evidence="6">Peptidase M10 serralysin C-terminal domain-containing protein</fullName>
    </recommendedName>
</protein>
<dbReference type="InterPro" id="IPR011049">
    <property type="entry name" value="Serralysin-like_metalloprot_C"/>
</dbReference>
<name>A0A0L1JME1_9RHOB</name>
<organism evidence="7 8">
    <name type="scientific">Pseudaestuariivita atlantica</name>
    <dbReference type="NCBI Taxonomy" id="1317121"/>
    <lineage>
        <taxon>Bacteria</taxon>
        <taxon>Pseudomonadati</taxon>
        <taxon>Pseudomonadota</taxon>
        <taxon>Alphaproteobacteria</taxon>
        <taxon>Rhodobacterales</taxon>
        <taxon>Paracoccaceae</taxon>
        <taxon>Pseudaestuariivita</taxon>
    </lineage>
</organism>
<dbReference type="InterPro" id="IPR013858">
    <property type="entry name" value="Peptidase_M10B_C"/>
</dbReference>
<dbReference type="PRINTS" id="PR00313">
    <property type="entry name" value="CABNDNGRPT"/>
</dbReference>
<keyword evidence="3" id="KW-0964">Secreted</keyword>
<evidence type="ECO:0000256" key="1">
    <source>
        <dbReference type="ARBA" id="ARBA00001913"/>
    </source>
</evidence>
<keyword evidence="8" id="KW-1185">Reference proteome</keyword>
<comment type="cofactor">
    <cofactor evidence="1">
        <name>Ca(2+)</name>
        <dbReference type="ChEBI" id="CHEBI:29108"/>
    </cofactor>
</comment>
<keyword evidence="4" id="KW-0677">Repeat</keyword>
<dbReference type="PANTHER" id="PTHR38340">
    <property type="entry name" value="S-LAYER PROTEIN"/>
    <property type="match status" value="1"/>
</dbReference>
<evidence type="ECO:0000256" key="5">
    <source>
        <dbReference type="SAM" id="MobiDB-lite"/>
    </source>
</evidence>
<feature type="region of interest" description="Disordered" evidence="5">
    <location>
        <begin position="281"/>
        <end position="316"/>
    </location>
</feature>
<accession>A0A0L1JME1</accession>
<dbReference type="InterPro" id="IPR001343">
    <property type="entry name" value="Hemolysn_Ca-bd"/>
</dbReference>
<evidence type="ECO:0000256" key="4">
    <source>
        <dbReference type="ARBA" id="ARBA00022737"/>
    </source>
</evidence>
<evidence type="ECO:0000259" key="6">
    <source>
        <dbReference type="Pfam" id="PF08548"/>
    </source>
</evidence>
<evidence type="ECO:0000256" key="2">
    <source>
        <dbReference type="ARBA" id="ARBA00004613"/>
    </source>
</evidence>